<keyword evidence="1" id="KW-0812">Transmembrane</keyword>
<dbReference type="Proteomes" id="UP001199469">
    <property type="component" value="Unassembled WGS sequence"/>
</dbReference>
<evidence type="ECO:0000313" key="2">
    <source>
        <dbReference type="EMBL" id="MCD2194224.1"/>
    </source>
</evidence>
<organism evidence="2 3">
    <name type="scientific">Actinomycetospora endophytica</name>
    <dbReference type="NCBI Taxonomy" id="2291215"/>
    <lineage>
        <taxon>Bacteria</taxon>
        <taxon>Bacillati</taxon>
        <taxon>Actinomycetota</taxon>
        <taxon>Actinomycetes</taxon>
        <taxon>Pseudonocardiales</taxon>
        <taxon>Pseudonocardiaceae</taxon>
        <taxon>Actinomycetospora</taxon>
    </lineage>
</organism>
<protein>
    <submittedName>
        <fullName evidence="2">DUF2771 domain-containing protein</fullName>
    </submittedName>
</protein>
<accession>A0ABS8P7X0</accession>
<gene>
    <name evidence="2" type="ORF">LQ327_12645</name>
</gene>
<proteinExistence type="predicted"/>
<dbReference type="InterPro" id="IPR024495">
    <property type="entry name" value="DUF2771"/>
</dbReference>
<reference evidence="2 3" key="1">
    <citation type="submission" date="2021-11" db="EMBL/GenBank/DDBJ databases">
        <title>Draft genome sequence of Actinomycetospora sp. SF1 isolated from the rhizosphere soil.</title>
        <authorList>
            <person name="Duangmal K."/>
            <person name="Chantavorakit T."/>
        </authorList>
    </citation>
    <scope>NUCLEOTIDE SEQUENCE [LARGE SCALE GENOMIC DNA]</scope>
    <source>
        <strain evidence="2 3">TBRC 5722</strain>
    </source>
</reference>
<sequence>MSDQESRPAPSGGLAARLRGVPRWVWIAVVAVVVVVAATVTALVLTSGPDSPGDVTFTANGQSVTAQPTSYCDVKVTDCENEPTAVATLPLPPGAALDLTVPDTVLATPWQVAFTYVDETGAQQGGRSQVFAPNARGQFHLTLPDPRWRLQRIEVQQFGASETRTAQGSLFSTRSTWVLVNG</sequence>
<name>A0ABS8P7X0_9PSEU</name>
<keyword evidence="1" id="KW-0472">Membrane</keyword>
<evidence type="ECO:0000256" key="1">
    <source>
        <dbReference type="SAM" id="Phobius"/>
    </source>
</evidence>
<evidence type="ECO:0000313" key="3">
    <source>
        <dbReference type="Proteomes" id="UP001199469"/>
    </source>
</evidence>
<keyword evidence="1" id="KW-1133">Transmembrane helix</keyword>
<keyword evidence="3" id="KW-1185">Reference proteome</keyword>
<dbReference type="EMBL" id="JAJNDB010000002">
    <property type="protein sequence ID" value="MCD2194224.1"/>
    <property type="molecule type" value="Genomic_DNA"/>
</dbReference>
<feature type="transmembrane region" description="Helical" evidence="1">
    <location>
        <begin position="24"/>
        <end position="45"/>
    </location>
</feature>
<dbReference type="Pfam" id="PF10969">
    <property type="entry name" value="DUF2771"/>
    <property type="match status" value="1"/>
</dbReference>
<comment type="caution">
    <text evidence="2">The sequence shown here is derived from an EMBL/GenBank/DDBJ whole genome shotgun (WGS) entry which is preliminary data.</text>
</comment>
<dbReference type="RefSeq" id="WP_230735047.1">
    <property type="nucleotide sequence ID" value="NZ_JAJNDB010000002.1"/>
</dbReference>